<dbReference type="EMBL" id="MLAK01000592">
    <property type="protein sequence ID" value="OHT11272.1"/>
    <property type="molecule type" value="Genomic_DNA"/>
</dbReference>
<dbReference type="AlphaFoldDB" id="A0A1J4KK01"/>
<name>A0A1J4KK01_9EUKA</name>
<dbReference type="SUPFAM" id="SSF50729">
    <property type="entry name" value="PH domain-like"/>
    <property type="match status" value="2"/>
</dbReference>
<proteinExistence type="predicted"/>
<evidence type="ECO:0000313" key="2">
    <source>
        <dbReference type="EMBL" id="OHT11272.1"/>
    </source>
</evidence>
<dbReference type="InterPro" id="IPR001849">
    <property type="entry name" value="PH_domain"/>
</dbReference>
<accession>A0A1J4KK01</accession>
<feature type="domain" description="PH" evidence="1">
    <location>
        <begin position="13"/>
        <end position="111"/>
    </location>
</feature>
<keyword evidence="3" id="KW-1185">Reference proteome</keyword>
<comment type="caution">
    <text evidence="2">The sequence shown here is derived from an EMBL/GenBank/DDBJ whole genome shotgun (WGS) entry which is preliminary data.</text>
</comment>
<reference evidence="2" key="1">
    <citation type="submission" date="2016-10" db="EMBL/GenBank/DDBJ databases">
        <authorList>
            <person name="Benchimol M."/>
            <person name="Almeida L.G."/>
            <person name="Vasconcelos A.T."/>
            <person name="Perreira-Neves A."/>
            <person name="Rosa I.A."/>
            <person name="Tasca T."/>
            <person name="Bogo M.R."/>
            <person name="de Souza W."/>
        </authorList>
    </citation>
    <scope>NUCLEOTIDE SEQUENCE [LARGE SCALE GENOMIC DNA]</scope>
    <source>
        <strain evidence="2">K</strain>
    </source>
</reference>
<sequence length="242" mass="29002">MNYFFNTLSLITMKGMSGIIKKKGRHAIQRYKDREFIIDENGVFKYGPPGIQSKWTKKIKLAEIVDIKPEICNDPRHCFILQKKDGRILYFAAENDEEKWKWINGFREAVMINESPDWSPTNEVISYSSRQTFVALQKLSKVTMTGIWRWRYFYINDTKAMYYSDSMLSEELGCFMLQDVRKVNYLKNKHGKELYLEVQVKIPEKRSYFFAHPSEQELQRFYDIVSVKRKKSRKNKIIRQWK</sequence>
<dbReference type="PROSITE" id="PS50003">
    <property type="entry name" value="PH_DOMAIN"/>
    <property type="match status" value="1"/>
</dbReference>
<gene>
    <name evidence="2" type="ORF">TRFO_19373</name>
</gene>
<protein>
    <submittedName>
        <fullName evidence="2">PH domain containing protein</fullName>
    </submittedName>
</protein>
<dbReference type="Gene3D" id="2.30.29.30">
    <property type="entry name" value="Pleckstrin-homology domain (PH domain)/Phosphotyrosine-binding domain (PTB)"/>
    <property type="match status" value="2"/>
</dbReference>
<evidence type="ECO:0000313" key="3">
    <source>
        <dbReference type="Proteomes" id="UP000179807"/>
    </source>
</evidence>
<evidence type="ECO:0000259" key="1">
    <source>
        <dbReference type="PROSITE" id="PS50003"/>
    </source>
</evidence>
<dbReference type="RefSeq" id="XP_068364408.1">
    <property type="nucleotide sequence ID" value="XM_068500756.1"/>
</dbReference>
<dbReference type="InterPro" id="IPR011993">
    <property type="entry name" value="PH-like_dom_sf"/>
</dbReference>
<dbReference type="SMART" id="SM00233">
    <property type="entry name" value="PH"/>
    <property type="match status" value="2"/>
</dbReference>
<dbReference type="Pfam" id="PF00169">
    <property type="entry name" value="PH"/>
    <property type="match status" value="2"/>
</dbReference>
<organism evidence="2 3">
    <name type="scientific">Tritrichomonas foetus</name>
    <dbReference type="NCBI Taxonomy" id="1144522"/>
    <lineage>
        <taxon>Eukaryota</taxon>
        <taxon>Metamonada</taxon>
        <taxon>Parabasalia</taxon>
        <taxon>Tritrichomonadida</taxon>
        <taxon>Tritrichomonadidae</taxon>
        <taxon>Tritrichomonas</taxon>
    </lineage>
</organism>
<dbReference type="VEuPathDB" id="TrichDB:TRFO_19373"/>
<dbReference type="CDD" id="cd00821">
    <property type="entry name" value="PH"/>
    <property type="match status" value="1"/>
</dbReference>
<dbReference type="GeneID" id="94835460"/>
<dbReference type="OrthoDB" id="10419410at2759"/>
<dbReference type="Proteomes" id="UP000179807">
    <property type="component" value="Unassembled WGS sequence"/>
</dbReference>